<gene>
    <name evidence="1" type="ORF">KGM_208757</name>
</gene>
<comment type="caution">
    <text evidence="1">The sequence shown here is derived from an EMBL/GenBank/DDBJ whole genome shotgun (WGS) entry which is preliminary data.</text>
</comment>
<organism evidence="1 2">
    <name type="scientific">Danaus plexippus plexippus</name>
    <dbReference type="NCBI Taxonomy" id="278856"/>
    <lineage>
        <taxon>Eukaryota</taxon>
        <taxon>Metazoa</taxon>
        <taxon>Ecdysozoa</taxon>
        <taxon>Arthropoda</taxon>
        <taxon>Hexapoda</taxon>
        <taxon>Insecta</taxon>
        <taxon>Pterygota</taxon>
        <taxon>Neoptera</taxon>
        <taxon>Endopterygota</taxon>
        <taxon>Lepidoptera</taxon>
        <taxon>Glossata</taxon>
        <taxon>Ditrysia</taxon>
        <taxon>Papilionoidea</taxon>
        <taxon>Nymphalidae</taxon>
        <taxon>Danainae</taxon>
        <taxon>Danaini</taxon>
        <taxon>Danaina</taxon>
        <taxon>Danaus</taxon>
        <taxon>Danaus</taxon>
    </lineage>
</organism>
<evidence type="ECO:0000313" key="1">
    <source>
        <dbReference type="EMBL" id="OWR54381.1"/>
    </source>
</evidence>
<proteinExistence type="predicted"/>
<evidence type="ECO:0000313" key="2">
    <source>
        <dbReference type="Proteomes" id="UP000007151"/>
    </source>
</evidence>
<reference evidence="1 2" key="1">
    <citation type="journal article" date="2011" name="Cell">
        <title>The monarch butterfly genome yields insights into long-distance migration.</title>
        <authorList>
            <person name="Zhan S."/>
            <person name="Merlin C."/>
            <person name="Boore J.L."/>
            <person name="Reppert S.M."/>
        </authorList>
    </citation>
    <scope>NUCLEOTIDE SEQUENCE [LARGE SCALE GENOMIC DNA]</scope>
    <source>
        <strain evidence="1">F-2</strain>
    </source>
</reference>
<dbReference type="AlphaFoldDB" id="A0A212FKV8"/>
<dbReference type="KEGG" id="dpl:KGM_208757"/>
<dbReference type="Proteomes" id="UP000007151">
    <property type="component" value="Unassembled WGS sequence"/>
</dbReference>
<dbReference type="EMBL" id="AGBW02007951">
    <property type="protein sequence ID" value="OWR54381.1"/>
    <property type="molecule type" value="Genomic_DNA"/>
</dbReference>
<sequence>MSKIKKVVIKEKTRIDMLLPHQPHHDMAGIAVTYVLVLVQYDGSDDQILTNSTDASFK</sequence>
<name>A0A212FKV8_DANPL</name>
<accession>A0A212FKV8</accession>
<dbReference type="InParanoid" id="A0A212FKV8"/>
<keyword evidence="2" id="KW-1185">Reference proteome</keyword>
<protein>
    <submittedName>
        <fullName evidence="1">Uncharacterized protein</fullName>
    </submittedName>
</protein>